<reference evidence="2 3" key="1">
    <citation type="journal article" date="2015" name="Genome Biol.">
        <title>Comparative genomics of Steinernema reveals deeply conserved gene regulatory networks.</title>
        <authorList>
            <person name="Dillman A.R."/>
            <person name="Macchietto M."/>
            <person name="Porter C.F."/>
            <person name="Rogers A."/>
            <person name="Williams B."/>
            <person name="Antoshechkin I."/>
            <person name="Lee M.M."/>
            <person name="Goodwin Z."/>
            <person name="Lu X."/>
            <person name="Lewis E.E."/>
            <person name="Goodrich-Blair H."/>
            <person name="Stock S.P."/>
            <person name="Adams B.J."/>
            <person name="Sternberg P.W."/>
            <person name="Mortazavi A."/>
        </authorList>
    </citation>
    <scope>NUCLEOTIDE SEQUENCE [LARGE SCALE GENOMIC DNA]</scope>
    <source>
        <strain evidence="2 3">ALL</strain>
    </source>
</reference>
<name>A0A4U5LP72_STECR</name>
<keyword evidence="3" id="KW-1185">Reference proteome</keyword>
<dbReference type="AlphaFoldDB" id="A0A4U5LP72"/>
<keyword evidence="1" id="KW-0732">Signal</keyword>
<proteinExistence type="predicted"/>
<dbReference type="EMBL" id="AZBU02000014">
    <property type="protein sequence ID" value="TKR57708.1"/>
    <property type="molecule type" value="Genomic_DNA"/>
</dbReference>
<reference evidence="2 3" key="2">
    <citation type="journal article" date="2019" name="G3 (Bethesda)">
        <title>Hybrid Assembly of the Genome of the Entomopathogenic Nematode Steinernema carpocapsae Identifies the X-Chromosome.</title>
        <authorList>
            <person name="Serra L."/>
            <person name="Macchietto M."/>
            <person name="Macias-Munoz A."/>
            <person name="McGill C.J."/>
            <person name="Rodriguez I.M."/>
            <person name="Rodriguez B."/>
            <person name="Murad R."/>
            <person name="Mortazavi A."/>
        </authorList>
    </citation>
    <scope>NUCLEOTIDE SEQUENCE [LARGE SCALE GENOMIC DNA]</scope>
    <source>
        <strain evidence="2 3">ALL</strain>
    </source>
</reference>
<sequence length="148" mass="16423">MWMVAYVVAIVCSVVVVRAVPSPYIEGPLSQKSENRHFQPFSSTKNYRRPEFVTTMPYYPRSTAGSRSLTDLLLQNAMPVYSYDEIAKAFKPDSLNLQGDGNGEYSGGPSLKALLKRYGPPGATIPKPQYKKVQVLVPMSSDVHEYTG</sequence>
<organism evidence="2 3">
    <name type="scientific">Steinernema carpocapsae</name>
    <name type="common">Entomopathogenic nematode</name>
    <dbReference type="NCBI Taxonomy" id="34508"/>
    <lineage>
        <taxon>Eukaryota</taxon>
        <taxon>Metazoa</taxon>
        <taxon>Ecdysozoa</taxon>
        <taxon>Nematoda</taxon>
        <taxon>Chromadorea</taxon>
        <taxon>Rhabditida</taxon>
        <taxon>Tylenchina</taxon>
        <taxon>Panagrolaimomorpha</taxon>
        <taxon>Strongyloidoidea</taxon>
        <taxon>Steinernematidae</taxon>
        <taxon>Steinernema</taxon>
    </lineage>
</organism>
<evidence type="ECO:0000313" key="3">
    <source>
        <dbReference type="Proteomes" id="UP000298663"/>
    </source>
</evidence>
<feature type="signal peptide" evidence="1">
    <location>
        <begin position="1"/>
        <end position="19"/>
    </location>
</feature>
<accession>A0A4U5LP72</accession>
<protein>
    <submittedName>
        <fullName evidence="2">Uncharacterized protein</fullName>
    </submittedName>
</protein>
<dbReference type="Proteomes" id="UP000298663">
    <property type="component" value="Unassembled WGS sequence"/>
</dbReference>
<gene>
    <name evidence="2" type="ORF">L596_030374</name>
</gene>
<feature type="chain" id="PRO_5021035042" evidence="1">
    <location>
        <begin position="20"/>
        <end position="148"/>
    </location>
</feature>
<comment type="caution">
    <text evidence="2">The sequence shown here is derived from an EMBL/GenBank/DDBJ whole genome shotgun (WGS) entry which is preliminary data.</text>
</comment>
<dbReference type="OrthoDB" id="10542175at2759"/>
<evidence type="ECO:0000313" key="2">
    <source>
        <dbReference type="EMBL" id="TKR57708.1"/>
    </source>
</evidence>
<evidence type="ECO:0000256" key="1">
    <source>
        <dbReference type="SAM" id="SignalP"/>
    </source>
</evidence>